<reference evidence="1 2" key="1">
    <citation type="journal article" date="2007" name="Nature">
        <title>Evolution of genes and genomes on the Drosophila phylogeny.</title>
        <authorList>
            <consortium name="Drosophila 12 Genomes Consortium"/>
            <person name="Clark A.G."/>
            <person name="Eisen M.B."/>
            <person name="Smith D.R."/>
            <person name="Bergman C.M."/>
            <person name="Oliver B."/>
            <person name="Markow T.A."/>
            <person name="Kaufman T.C."/>
            <person name="Kellis M."/>
            <person name="Gelbart W."/>
            <person name="Iyer V.N."/>
            <person name="Pollard D.A."/>
            <person name="Sackton T.B."/>
            <person name="Larracuente A.M."/>
            <person name="Singh N.D."/>
            <person name="Abad J.P."/>
            <person name="Abt D.N."/>
            <person name="Adryan B."/>
            <person name="Aguade M."/>
            <person name="Akashi H."/>
            <person name="Anderson W.W."/>
            <person name="Aquadro C.F."/>
            <person name="Ardell D.H."/>
            <person name="Arguello R."/>
            <person name="Artieri C.G."/>
            <person name="Barbash D.A."/>
            <person name="Barker D."/>
            <person name="Barsanti P."/>
            <person name="Batterham P."/>
            <person name="Batzoglou S."/>
            <person name="Begun D."/>
            <person name="Bhutkar A."/>
            <person name="Blanco E."/>
            <person name="Bosak S.A."/>
            <person name="Bradley R.K."/>
            <person name="Brand A.D."/>
            <person name="Brent M.R."/>
            <person name="Brooks A.N."/>
            <person name="Brown R.H."/>
            <person name="Butlin R.K."/>
            <person name="Caggese C."/>
            <person name="Calvi B.R."/>
            <person name="Bernardo de Carvalho A."/>
            <person name="Caspi A."/>
            <person name="Castrezana S."/>
            <person name="Celniker S.E."/>
            <person name="Chang J.L."/>
            <person name="Chapple C."/>
            <person name="Chatterji S."/>
            <person name="Chinwalla A."/>
            <person name="Civetta A."/>
            <person name="Clifton S.W."/>
            <person name="Comeron J.M."/>
            <person name="Costello J.C."/>
            <person name="Coyne J.A."/>
            <person name="Daub J."/>
            <person name="David R.G."/>
            <person name="Delcher A.L."/>
            <person name="Delehaunty K."/>
            <person name="Do C.B."/>
            <person name="Ebling H."/>
            <person name="Edwards K."/>
            <person name="Eickbush T."/>
            <person name="Evans J.D."/>
            <person name="Filipski A."/>
            <person name="Findeiss S."/>
            <person name="Freyhult E."/>
            <person name="Fulton L."/>
            <person name="Fulton R."/>
            <person name="Garcia A.C."/>
            <person name="Gardiner A."/>
            <person name="Garfield D.A."/>
            <person name="Garvin B.E."/>
            <person name="Gibson G."/>
            <person name="Gilbert D."/>
            <person name="Gnerre S."/>
            <person name="Godfrey J."/>
            <person name="Good R."/>
            <person name="Gotea V."/>
            <person name="Gravely B."/>
            <person name="Greenberg A.J."/>
            <person name="Griffiths-Jones S."/>
            <person name="Gross S."/>
            <person name="Guigo R."/>
            <person name="Gustafson E.A."/>
            <person name="Haerty W."/>
            <person name="Hahn M.W."/>
            <person name="Halligan D.L."/>
            <person name="Halpern A.L."/>
            <person name="Halter G.M."/>
            <person name="Han M.V."/>
            <person name="Heger A."/>
            <person name="Hillier L."/>
            <person name="Hinrichs A.S."/>
            <person name="Holmes I."/>
            <person name="Hoskins R.A."/>
            <person name="Hubisz M.J."/>
            <person name="Hultmark D."/>
            <person name="Huntley M.A."/>
            <person name="Jaffe D.B."/>
            <person name="Jagadeeshan S."/>
            <person name="Jeck W.R."/>
            <person name="Johnson J."/>
            <person name="Jones C.D."/>
            <person name="Jordan W.C."/>
            <person name="Karpen G.H."/>
            <person name="Kataoka E."/>
            <person name="Keightley P.D."/>
            <person name="Kheradpour P."/>
            <person name="Kirkness E.F."/>
            <person name="Koerich L.B."/>
            <person name="Kristiansen K."/>
            <person name="Kudrna D."/>
            <person name="Kulathinal R.J."/>
            <person name="Kumar S."/>
            <person name="Kwok R."/>
            <person name="Lander E."/>
            <person name="Langley C.H."/>
            <person name="Lapoint R."/>
            <person name="Lazzaro B.P."/>
            <person name="Lee S.J."/>
            <person name="Levesque L."/>
            <person name="Li R."/>
            <person name="Lin C.F."/>
            <person name="Lin M.F."/>
            <person name="Lindblad-Toh K."/>
            <person name="Llopart A."/>
            <person name="Long M."/>
            <person name="Low L."/>
            <person name="Lozovsky E."/>
            <person name="Lu J."/>
            <person name="Luo M."/>
            <person name="Machado C.A."/>
            <person name="Makalowski W."/>
            <person name="Marzo M."/>
            <person name="Matsuda M."/>
            <person name="Matzkin L."/>
            <person name="McAllister B."/>
            <person name="McBride C.S."/>
            <person name="McKernan B."/>
            <person name="McKernan K."/>
            <person name="Mendez-Lago M."/>
            <person name="Minx P."/>
            <person name="Mollenhauer M.U."/>
            <person name="Montooth K."/>
            <person name="Mount S.M."/>
            <person name="Mu X."/>
            <person name="Myers E."/>
            <person name="Negre B."/>
            <person name="Newfeld S."/>
            <person name="Nielsen R."/>
            <person name="Noor M.A."/>
            <person name="O'Grady P."/>
            <person name="Pachter L."/>
            <person name="Papaceit M."/>
            <person name="Parisi M.J."/>
            <person name="Parisi M."/>
            <person name="Parts L."/>
            <person name="Pedersen J.S."/>
            <person name="Pesole G."/>
            <person name="Phillippy A.M."/>
            <person name="Ponting C.P."/>
            <person name="Pop M."/>
            <person name="Porcelli D."/>
            <person name="Powell J.R."/>
            <person name="Prohaska S."/>
            <person name="Pruitt K."/>
            <person name="Puig M."/>
            <person name="Quesneville H."/>
            <person name="Ram K.R."/>
            <person name="Rand D."/>
            <person name="Rasmussen M.D."/>
            <person name="Reed L.K."/>
            <person name="Reenan R."/>
            <person name="Reily A."/>
            <person name="Remington K.A."/>
            <person name="Rieger T.T."/>
            <person name="Ritchie M.G."/>
            <person name="Robin C."/>
            <person name="Rogers Y.H."/>
            <person name="Rohde C."/>
            <person name="Rozas J."/>
            <person name="Rubenfield M.J."/>
            <person name="Ruiz A."/>
            <person name="Russo S."/>
            <person name="Salzberg S.L."/>
            <person name="Sanchez-Gracia A."/>
            <person name="Saranga D.J."/>
            <person name="Sato H."/>
            <person name="Schaeffer S.W."/>
            <person name="Schatz M.C."/>
            <person name="Schlenke T."/>
            <person name="Schwartz R."/>
            <person name="Segarra C."/>
            <person name="Singh R.S."/>
            <person name="Sirot L."/>
            <person name="Sirota M."/>
            <person name="Sisneros N.B."/>
            <person name="Smith C.D."/>
            <person name="Smith T.F."/>
            <person name="Spieth J."/>
            <person name="Stage D.E."/>
            <person name="Stark A."/>
            <person name="Stephan W."/>
            <person name="Strausberg R.L."/>
            <person name="Strempel S."/>
            <person name="Sturgill D."/>
            <person name="Sutton G."/>
            <person name="Sutton G.G."/>
            <person name="Tao W."/>
            <person name="Teichmann S."/>
            <person name="Tobari Y.N."/>
            <person name="Tomimura Y."/>
            <person name="Tsolas J.M."/>
            <person name="Valente V.L."/>
            <person name="Venter E."/>
            <person name="Venter J.C."/>
            <person name="Vicario S."/>
            <person name="Vieira F.G."/>
            <person name="Vilella A.J."/>
            <person name="Villasante A."/>
            <person name="Walenz B."/>
            <person name="Wang J."/>
            <person name="Wasserman M."/>
            <person name="Watts T."/>
            <person name="Wilson D."/>
            <person name="Wilson R.K."/>
            <person name="Wing R.A."/>
            <person name="Wolfner M.F."/>
            <person name="Wong A."/>
            <person name="Wong G.K."/>
            <person name="Wu C.I."/>
            <person name="Wu G."/>
            <person name="Yamamoto D."/>
            <person name="Yang H.P."/>
            <person name="Yang S.P."/>
            <person name="Yorke J.A."/>
            <person name="Yoshida K."/>
            <person name="Zdobnov E."/>
            <person name="Zhang P."/>
            <person name="Zhang Y."/>
            <person name="Zimin A.V."/>
            <person name="Baldwin J."/>
            <person name="Abdouelleil A."/>
            <person name="Abdulkadir J."/>
            <person name="Abebe A."/>
            <person name="Abera B."/>
            <person name="Abreu J."/>
            <person name="Acer S.C."/>
            <person name="Aftuck L."/>
            <person name="Alexander A."/>
            <person name="An P."/>
            <person name="Anderson E."/>
            <person name="Anderson S."/>
            <person name="Arachi H."/>
            <person name="Azer M."/>
            <person name="Bachantsang P."/>
            <person name="Barry A."/>
            <person name="Bayul T."/>
            <person name="Berlin A."/>
            <person name="Bessette D."/>
            <person name="Bloom T."/>
            <person name="Blye J."/>
            <person name="Boguslavskiy L."/>
            <person name="Bonnet C."/>
            <person name="Boukhgalter B."/>
            <person name="Bourzgui I."/>
            <person name="Brown A."/>
            <person name="Cahill P."/>
            <person name="Channer S."/>
            <person name="Cheshatsang Y."/>
            <person name="Chuda L."/>
            <person name="Citroen M."/>
            <person name="Collymore A."/>
            <person name="Cooke P."/>
            <person name="Costello M."/>
            <person name="D'Aco K."/>
            <person name="Daza R."/>
            <person name="De Haan G."/>
            <person name="DeGray S."/>
            <person name="DeMaso C."/>
            <person name="Dhargay N."/>
            <person name="Dooley K."/>
            <person name="Dooley E."/>
            <person name="Doricent M."/>
            <person name="Dorje P."/>
            <person name="Dorjee K."/>
            <person name="Dupes A."/>
            <person name="Elong R."/>
            <person name="Falk J."/>
            <person name="Farina A."/>
            <person name="Faro S."/>
            <person name="Ferguson D."/>
            <person name="Fisher S."/>
            <person name="Foley C.D."/>
            <person name="Franke A."/>
            <person name="Friedrich D."/>
            <person name="Gadbois L."/>
            <person name="Gearin G."/>
            <person name="Gearin C.R."/>
            <person name="Giannoukos G."/>
            <person name="Goode T."/>
            <person name="Graham J."/>
            <person name="Grandbois E."/>
            <person name="Grewal S."/>
            <person name="Gyaltsen K."/>
            <person name="Hafez N."/>
            <person name="Hagos B."/>
            <person name="Hall J."/>
            <person name="Henson C."/>
            <person name="Hollinger A."/>
            <person name="Honan T."/>
            <person name="Huard M.D."/>
            <person name="Hughes L."/>
            <person name="Hurhula B."/>
            <person name="Husby M.E."/>
            <person name="Kamat A."/>
            <person name="Kanga B."/>
            <person name="Kashin S."/>
            <person name="Khazanovich D."/>
            <person name="Kisner P."/>
            <person name="Lance K."/>
            <person name="Lara M."/>
            <person name="Lee W."/>
            <person name="Lennon N."/>
            <person name="Letendre F."/>
            <person name="LeVine R."/>
            <person name="Lipovsky A."/>
            <person name="Liu X."/>
            <person name="Liu J."/>
            <person name="Liu S."/>
            <person name="Lokyitsang T."/>
            <person name="Lokyitsang Y."/>
            <person name="Lubonja R."/>
            <person name="Lui A."/>
            <person name="MacDonald P."/>
            <person name="Magnisalis V."/>
            <person name="Maru K."/>
            <person name="Matthews C."/>
            <person name="McCusker W."/>
            <person name="McDonough S."/>
            <person name="Mehta T."/>
            <person name="Meldrim J."/>
            <person name="Meneus L."/>
            <person name="Mihai O."/>
            <person name="Mihalev A."/>
            <person name="Mihova T."/>
            <person name="Mittelman R."/>
            <person name="Mlenga V."/>
            <person name="Montmayeur A."/>
            <person name="Mulrain L."/>
            <person name="Navidi A."/>
            <person name="Naylor J."/>
            <person name="Negash T."/>
            <person name="Nguyen T."/>
            <person name="Nguyen N."/>
            <person name="Nicol R."/>
            <person name="Norbu C."/>
            <person name="Norbu N."/>
            <person name="Novod N."/>
            <person name="O'Neill B."/>
            <person name="Osman S."/>
            <person name="Markiewicz E."/>
            <person name="Oyono O.L."/>
            <person name="Patti C."/>
            <person name="Phunkhang P."/>
            <person name="Pierre F."/>
            <person name="Priest M."/>
            <person name="Raghuraman S."/>
            <person name="Rege F."/>
            <person name="Reyes R."/>
            <person name="Rise C."/>
            <person name="Rogov P."/>
            <person name="Ross K."/>
            <person name="Ryan E."/>
            <person name="Settipalli S."/>
            <person name="Shea T."/>
            <person name="Sherpa N."/>
            <person name="Shi L."/>
            <person name="Shih D."/>
            <person name="Sparrow T."/>
            <person name="Spaulding J."/>
            <person name="Stalker J."/>
            <person name="Stange-Thomann N."/>
            <person name="Stavropoulos S."/>
            <person name="Stone C."/>
            <person name="Strader C."/>
            <person name="Tesfaye S."/>
            <person name="Thomson T."/>
            <person name="Thoulutsang Y."/>
            <person name="Thoulutsang D."/>
            <person name="Topham K."/>
            <person name="Topping I."/>
            <person name="Tsamla T."/>
            <person name="Vassiliev H."/>
            <person name="Vo A."/>
            <person name="Wangchuk T."/>
            <person name="Wangdi T."/>
            <person name="Weiand M."/>
            <person name="Wilkinson J."/>
            <person name="Wilson A."/>
            <person name="Yadav S."/>
            <person name="Young G."/>
            <person name="Yu Q."/>
            <person name="Zembek L."/>
            <person name="Zhong D."/>
            <person name="Zimmer A."/>
            <person name="Zwirko Z."/>
            <person name="Jaffe D.B."/>
            <person name="Alvarez P."/>
            <person name="Brockman W."/>
            <person name="Butler J."/>
            <person name="Chin C."/>
            <person name="Gnerre S."/>
            <person name="Grabherr M."/>
            <person name="Kleber M."/>
            <person name="Mauceli E."/>
            <person name="MacCallum I."/>
        </authorList>
    </citation>
    <scope>NUCLEOTIDE SEQUENCE [LARGE SCALE GENOMIC DNA]</scope>
    <source>
        <strain evidence="2">Rob3c / Tucson 14021-0248.25</strain>
    </source>
</reference>
<dbReference type="AlphaFoldDB" id="B4IQI6"/>
<accession>B4IQI6</accession>
<evidence type="ECO:0000313" key="2">
    <source>
        <dbReference type="Proteomes" id="UP000001292"/>
    </source>
</evidence>
<sequence>ELQERKNKELELEQEQGDPKPQAVQFNLLAAAKAYSQKMECTADGLEMLERAIRDALADTVAAASAYAAKFQAYAFLWTQQSGEVLAACMQTAREQTHHVSAGGYAIMETFKKEVGRKRQRKCPRGAECQQL</sequence>
<proteinExistence type="predicted"/>
<dbReference type="HOGENOM" id="CLU_1922293_0_0_1"/>
<feature type="non-terminal residue" evidence="1">
    <location>
        <position position="1"/>
    </location>
</feature>
<gene>
    <name evidence="1" type="primary">Dsec\GM26725</name>
    <name evidence="1" type="ORF">Dsec_GM26725</name>
</gene>
<protein>
    <submittedName>
        <fullName evidence="1">GM26725</fullName>
    </submittedName>
</protein>
<dbReference type="EMBL" id="CH688376">
    <property type="protein sequence ID" value="EDW44942.1"/>
    <property type="molecule type" value="Genomic_DNA"/>
</dbReference>
<dbReference type="Proteomes" id="UP000001292">
    <property type="component" value="Unassembled WGS sequence"/>
</dbReference>
<organism evidence="2">
    <name type="scientific">Drosophila sechellia</name>
    <name type="common">Fruit fly</name>
    <dbReference type="NCBI Taxonomy" id="7238"/>
    <lineage>
        <taxon>Eukaryota</taxon>
        <taxon>Metazoa</taxon>
        <taxon>Ecdysozoa</taxon>
        <taxon>Arthropoda</taxon>
        <taxon>Hexapoda</taxon>
        <taxon>Insecta</taxon>
        <taxon>Pterygota</taxon>
        <taxon>Neoptera</taxon>
        <taxon>Endopterygota</taxon>
        <taxon>Diptera</taxon>
        <taxon>Brachycera</taxon>
        <taxon>Muscomorpha</taxon>
        <taxon>Ephydroidea</taxon>
        <taxon>Drosophilidae</taxon>
        <taxon>Drosophila</taxon>
        <taxon>Sophophora</taxon>
    </lineage>
</organism>
<dbReference type="STRING" id="7238.B4IQI6"/>
<keyword evidence="2" id="KW-1185">Reference proteome</keyword>
<evidence type="ECO:0000313" key="1">
    <source>
        <dbReference type="EMBL" id="EDW44942.1"/>
    </source>
</evidence>
<name>B4IQI6_DROSE</name>